<keyword evidence="1" id="KW-0812">Transmembrane</keyword>
<dbReference type="Pfam" id="PF12725">
    <property type="entry name" value="DUF3810"/>
    <property type="match status" value="1"/>
</dbReference>
<organism evidence="2 3">
    <name type="scientific">Spongiivirga citrea</name>
    <dbReference type="NCBI Taxonomy" id="1481457"/>
    <lineage>
        <taxon>Bacteria</taxon>
        <taxon>Pseudomonadati</taxon>
        <taxon>Bacteroidota</taxon>
        <taxon>Flavobacteriia</taxon>
        <taxon>Flavobacteriales</taxon>
        <taxon>Flavobacteriaceae</taxon>
        <taxon>Spongiivirga</taxon>
    </lineage>
</organism>
<keyword evidence="1" id="KW-1133">Transmembrane helix</keyword>
<sequence length="355" mass="41445">MQKKTKIIIALSIIPQVIIVKILARYPDFVENYYSQGIYPFISKLFRYMLGWLPFSFGDLLYALAIVLIIRFLIKNGRKFFSSTRVFFTDVFVGVSLVYFTFHLLWGMNYYRLPLYKSLNIGAQYTTEELLAFTDLLIDKNNELHRSITNNDTVAVAIPHSLSEVFKKTPEGYKKLSERYPQFEYTPKSIKKSLFSYPLTYMGFSGYLNPFTQEGHVDYMIPGHKFPTTSCHEEAHQLGYSAENEANFLGYLASINNDDAYFKYSGYTFALRHCLNEISRREPELVDQYLEKVNPGILKNYEEARQFWRDHKNVFEPLFKLTFNTYLKANSQSAGIKSYNHVVALLVNYYKEEAL</sequence>
<reference evidence="2 3" key="1">
    <citation type="submission" date="2020-01" db="EMBL/GenBank/DDBJ databases">
        <title>Spongiivirga citrea KCTC 32990T.</title>
        <authorList>
            <person name="Wang G."/>
        </authorList>
    </citation>
    <scope>NUCLEOTIDE SEQUENCE [LARGE SCALE GENOMIC DNA]</scope>
    <source>
        <strain evidence="2 3">KCTC 32990</strain>
    </source>
</reference>
<name>A0A6M0CR46_9FLAO</name>
<accession>A0A6M0CR46</accession>
<keyword evidence="1" id="KW-0472">Membrane</keyword>
<dbReference type="Proteomes" id="UP000474296">
    <property type="component" value="Unassembled WGS sequence"/>
</dbReference>
<evidence type="ECO:0000313" key="2">
    <source>
        <dbReference type="EMBL" id="NER18554.1"/>
    </source>
</evidence>
<keyword evidence="3" id="KW-1185">Reference proteome</keyword>
<gene>
    <name evidence="2" type="ORF">GWK10_15145</name>
</gene>
<dbReference type="RefSeq" id="WP_164033239.1">
    <property type="nucleotide sequence ID" value="NZ_JAABOQ010000006.1"/>
</dbReference>
<evidence type="ECO:0000256" key="1">
    <source>
        <dbReference type="SAM" id="Phobius"/>
    </source>
</evidence>
<evidence type="ECO:0000313" key="3">
    <source>
        <dbReference type="Proteomes" id="UP000474296"/>
    </source>
</evidence>
<proteinExistence type="predicted"/>
<dbReference type="EMBL" id="JAABOQ010000006">
    <property type="protein sequence ID" value="NER18554.1"/>
    <property type="molecule type" value="Genomic_DNA"/>
</dbReference>
<feature type="transmembrane region" description="Helical" evidence="1">
    <location>
        <begin position="46"/>
        <end position="74"/>
    </location>
</feature>
<feature type="transmembrane region" description="Helical" evidence="1">
    <location>
        <begin position="7"/>
        <end position="26"/>
    </location>
</feature>
<comment type="caution">
    <text evidence="2">The sequence shown here is derived from an EMBL/GenBank/DDBJ whole genome shotgun (WGS) entry which is preliminary data.</text>
</comment>
<dbReference type="AlphaFoldDB" id="A0A6M0CR46"/>
<feature type="transmembrane region" description="Helical" evidence="1">
    <location>
        <begin position="86"/>
        <end position="106"/>
    </location>
</feature>
<dbReference type="InterPro" id="IPR024294">
    <property type="entry name" value="DUF3810"/>
</dbReference>
<protein>
    <submittedName>
        <fullName evidence="2">DUF3810 family protein</fullName>
    </submittedName>
</protein>